<dbReference type="GO" id="GO:0050930">
    <property type="term" value="P:induction of positive chemotaxis"/>
    <property type="evidence" value="ECO:0007669"/>
    <property type="project" value="InterPro"/>
</dbReference>
<feature type="compositionally biased region" description="Polar residues" evidence="1">
    <location>
        <begin position="642"/>
        <end position="664"/>
    </location>
</feature>
<evidence type="ECO:0000256" key="1">
    <source>
        <dbReference type="SAM" id="MobiDB-lite"/>
    </source>
</evidence>
<feature type="compositionally biased region" description="Low complexity" evidence="1">
    <location>
        <begin position="715"/>
        <end position="725"/>
    </location>
</feature>
<dbReference type="PANTHER" id="PTHR48484:SF2">
    <property type="entry name" value="PRO-INTERLEUKIN-16"/>
    <property type="match status" value="1"/>
</dbReference>
<protein>
    <submittedName>
        <fullName evidence="2">Uncharacterized protein</fullName>
    </submittedName>
</protein>
<dbReference type="Proteomes" id="UP000075884">
    <property type="component" value="Unassembled WGS sequence"/>
</dbReference>
<dbReference type="STRING" id="7168.A0A182NPU7"/>
<feature type="compositionally biased region" description="Basic residues" evidence="1">
    <location>
        <begin position="74"/>
        <end position="124"/>
    </location>
</feature>
<feature type="region of interest" description="Disordered" evidence="1">
    <location>
        <begin position="381"/>
        <end position="441"/>
    </location>
</feature>
<feature type="compositionally biased region" description="Polar residues" evidence="1">
    <location>
        <begin position="60"/>
        <end position="71"/>
    </location>
</feature>
<dbReference type="InterPro" id="IPR055287">
    <property type="entry name" value="IL-16-like"/>
</dbReference>
<feature type="compositionally biased region" description="Basic and acidic residues" evidence="1">
    <location>
        <begin position="729"/>
        <end position="738"/>
    </location>
</feature>
<feature type="compositionally biased region" description="Low complexity" evidence="1">
    <location>
        <begin position="125"/>
        <end position="134"/>
    </location>
</feature>
<dbReference type="VEuPathDB" id="VectorBase:ADIR009682"/>
<feature type="region of interest" description="Disordered" evidence="1">
    <location>
        <begin position="711"/>
        <end position="743"/>
    </location>
</feature>
<evidence type="ECO:0000313" key="2">
    <source>
        <dbReference type="EnsemblMetazoa" id="ADIR009682-PA"/>
    </source>
</evidence>
<dbReference type="AlphaFoldDB" id="A0A182NPU7"/>
<feature type="compositionally biased region" description="Low complexity" evidence="1">
    <location>
        <begin position="171"/>
        <end position="182"/>
    </location>
</feature>
<name>A0A182NPU7_9DIPT</name>
<proteinExistence type="predicted"/>
<dbReference type="EnsemblMetazoa" id="ADIR009682-RA">
    <property type="protein sequence ID" value="ADIR009682-PA"/>
    <property type="gene ID" value="ADIR009682"/>
</dbReference>
<dbReference type="GO" id="GO:0005125">
    <property type="term" value="F:cytokine activity"/>
    <property type="evidence" value="ECO:0007669"/>
    <property type="project" value="InterPro"/>
</dbReference>
<reference evidence="3" key="1">
    <citation type="submission" date="2013-03" db="EMBL/GenBank/DDBJ databases">
        <title>The Genome Sequence of Anopheles dirus WRAIR2.</title>
        <authorList>
            <consortium name="The Broad Institute Genomics Platform"/>
            <person name="Neafsey D.E."/>
            <person name="Walton C."/>
            <person name="Walker B."/>
            <person name="Young S.K."/>
            <person name="Zeng Q."/>
            <person name="Gargeya S."/>
            <person name="Fitzgerald M."/>
            <person name="Haas B."/>
            <person name="Abouelleil A."/>
            <person name="Allen A.W."/>
            <person name="Alvarado L."/>
            <person name="Arachchi H.M."/>
            <person name="Berlin A.M."/>
            <person name="Chapman S.B."/>
            <person name="Gainer-Dewar J."/>
            <person name="Goldberg J."/>
            <person name="Griggs A."/>
            <person name="Gujja S."/>
            <person name="Hansen M."/>
            <person name="Howarth C."/>
            <person name="Imamovic A."/>
            <person name="Ireland A."/>
            <person name="Larimer J."/>
            <person name="McCowan C."/>
            <person name="Murphy C."/>
            <person name="Pearson M."/>
            <person name="Poon T.W."/>
            <person name="Priest M."/>
            <person name="Roberts A."/>
            <person name="Saif S."/>
            <person name="Shea T."/>
            <person name="Sisk P."/>
            <person name="Sykes S."/>
            <person name="Wortman J."/>
            <person name="Nusbaum C."/>
            <person name="Birren B."/>
        </authorList>
    </citation>
    <scope>NUCLEOTIDE SEQUENCE [LARGE SCALE GENOMIC DNA]</scope>
    <source>
        <strain evidence="3">WRAIR2</strain>
    </source>
</reference>
<organism evidence="2 3">
    <name type="scientific">Anopheles dirus</name>
    <dbReference type="NCBI Taxonomy" id="7168"/>
    <lineage>
        <taxon>Eukaryota</taxon>
        <taxon>Metazoa</taxon>
        <taxon>Ecdysozoa</taxon>
        <taxon>Arthropoda</taxon>
        <taxon>Hexapoda</taxon>
        <taxon>Insecta</taxon>
        <taxon>Pterygota</taxon>
        <taxon>Neoptera</taxon>
        <taxon>Endopterygota</taxon>
        <taxon>Diptera</taxon>
        <taxon>Nematocera</taxon>
        <taxon>Culicoidea</taxon>
        <taxon>Culicidae</taxon>
        <taxon>Anophelinae</taxon>
        <taxon>Anopheles</taxon>
    </lineage>
</organism>
<dbReference type="PANTHER" id="PTHR48484">
    <property type="entry name" value="PRO-INTERLEUKIN-16"/>
    <property type="match status" value="1"/>
</dbReference>
<feature type="region of interest" description="Disordered" evidence="1">
    <location>
        <begin position="488"/>
        <end position="614"/>
    </location>
</feature>
<evidence type="ECO:0000313" key="3">
    <source>
        <dbReference type="Proteomes" id="UP000075884"/>
    </source>
</evidence>
<sequence length="767" mass="84849">MIIIDRKWSKLRRRCASFKSVSGPASLDSDTNFILAEHPGHYQIISTATGSPVPPRATLVPSSHNLTNQAKHQPQPHHHHHHPLYHGHHHHHSHHLHPHHLPHRLHPHQHHHHQHQHHHNHLHHQQQQQQQKQQQLHHHPLVDYPLPGSHLLDSPPHAAGYDPKNWELRHSSSSSASASSSSTIGAPPGVGLLPGDEYWQHYAHEPSDVKLWRLGAHQTYAHRIHVNPPQRRSAHSIDWEYNVQRYENMCDQMVPPPAPRIFRTEKLQYYDELADVKRSGGAAPDAGVPTGTPGHDATAGGIKMAKEIKLPSLKTFKSASMRLPGQKSSIHEVQQLLRSKFNRIHAGLRKRRALSVQEVFQIPGTPGATGVQATPTKPTFYVPSPLVSERTPHRTVAPRYSEEDEGDAGTVTPFLDEDVRADGVPPPPSGRADEDDGPVSLPYISETMLAEVTAVKKVTLRTTDHSPSPRKERTKTWYRSIDFNAALQKLDSQRHSLDTSAKGTPKKQPEPAPTSQTTTEEPPATKPNFSIGGRVSLRERVENMNLSRLRPSKMTSSERGSPVPVAAAKKTPDARKIRPRSHSPLKNIKINLSRAKKCPPGATQASLAGDKSSKRESIGLFGRLNRMMHHHKGTAPDGASARKQNGKLTVSNGAGASRNGTEDGSVTCDAVGTGTDKAIVGNGGNVGVSIGGNVSKQSTIQKLTQLSSCNRREQQQQQQQQQVQQSKTEMTHERDRKSKQAWVADRIGRSVQEAVERGTLIVEGHRT</sequence>
<keyword evidence="3" id="KW-1185">Reference proteome</keyword>
<accession>A0A182NPU7</accession>
<feature type="region of interest" description="Disordered" evidence="1">
    <location>
        <begin position="630"/>
        <end position="667"/>
    </location>
</feature>
<reference evidence="2" key="2">
    <citation type="submission" date="2020-05" db="UniProtKB">
        <authorList>
            <consortium name="EnsemblMetazoa"/>
        </authorList>
    </citation>
    <scope>IDENTIFICATION</scope>
    <source>
        <strain evidence="2">WRAIR2</strain>
    </source>
</reference>
<feature type="region of interest" description="Disordered" evidence="1">
    <location>
        <begin position="46"/>
        <end position="189"/>
    </location>
</feature>